<dbReference type="PROSITE" id="PS50011">
    <property type="entry name" value="PROTEIN_KINASE_DOM"/>
    <property type="match status" value="1"/>
</dbReference>
<dbReference type="Proteomes" id="UP001054902">
    <property type="component" value="Unassembled WGS sequence"/>
</dbReference>
<evidence type="ECO:0000313" key="8">
    <source>
        <dbReference type="Proteomes" id="UP001054902"/>
    </source>
</evidence>
<dbReference type="GO" id="GO:0004674">
    <property type="term" value="F:protein serine/threonine kinase activity"/>
    <property type="evidence" value="ECO:0007669"/>
    <property type="project" value="TreeGrafter"/>
</dbReference>
<dbReference type="InterPro" id="IPR001245">
    <property type="entry name" value="Ser-Thr/Tyr_kinase_cat_dom"/>
</dbReference>
<keyword evidence="1" id="KW-0808">Transferase</keyword>
<evidence type="ECO:0000256" key="4">
    <source>
        <dbReference type="ARBA" id="ARBA00022840"/>
    </source>
</evidence>
<feature type="compositionally biased region" description="Polar residues" evidence="5">
    <location>
        <begin position="72"/>
        <end position="81"/>
    </location>
</feature>
<evidence type="ECO:0000256" key="1">
    <source>
        <dbReference type="ARBA" id="ARBA00022679"/>
    </source>
</evidence>
<evidence type="ECO:0000256" key="3">
    <source>
        <dbReference type="ARBA" id="ARBA00022777"/>
    </source>
</evidence>
<dbReference type="InterPro" id="IPR051681">
    <property type="entry name" value="Ser/Thr_Kinases-Pseudokinases"/>
</dbReference>
<accession>A0AAD3H7P4</accession>
<dbReference type="InterPro" id="IPR011009">
    <property type="entry name" value="Kinase-like_dom_sf"/>
</dbReference>
<dbReference type="PANTHER" id="PTHR44329">
    <property type="entry name" value="SERINE/THREONINE-PROTEIN KINASE TNNI3K-RELATED"/>
    <property type="match status" value="1"/>
</dbReference>
<dbReference type="Gene3D" id="3.30.200.20">
    <property type="entry name" value="Phosphorylase Kinase, domain 1"/>
    <property type="match status" value="1"/>
</dbReference>
<dbReference type="AlphaFoldDB" id="A0AAD3H7P4"/>
<evidence type="ECO:0000256" key="5">
    <source>
        <dbReference type="SAM" id="MobiDB-lite"/>
    </source>
</evidence>
<keyword evidence="3" id="KW-0418">Kinase</keyword>
<dbReference type="PANTHER" id="PTHR44329:SF288">
    <property type="entry name" value="MITOGEN-ACTIVATED PROTEIN KINASE KINASE KINASE 20"/>
    <property type="match status" value="1"/>
</dbReference>
<dbReference type="Gene3D" id="1.10.510.10">
    <property type="entry name" value="Transferase(Phosphotransferase) domain 1"/>
    <property type="match status" value="1"/>
</dbReference>
<reference evidence="7 8" key="1">
    <citation type="journal article" date="2021" name="Sci. Rep.">
        <title>The genome of the diatom Chaetoceros tenuissimus carries an ancient integrated fragment of an extant virus.</title>
        <authorList>
            <person name="Hongo Y."/>
            <person name="Kimura K."/>
            <person name="Takaki Y."/>
            <person name="Yoshida Y."/>
            <person name="Baba S."/>
            <person name="Kobayashi G."/>
            <person name="Nagasaki K."/>
            <person name="Hano T."/>
            <person name="Tomaru Y."/>
        </authorList>
    </citation>
    <scope>NUCLEOTIDE SEQUENCE [LARGE SCALE GENOMIC DNA]</scope>
    <source>
        <strain evidence="7 8">NIES-3715</strain>
    </source>
</reference>
<dbReference type="SUPFAM" id="SSF56112">
    <property type="entry name" value="Protein kinase-like (PK-like)"/>
    <property type="match status" value="1"/>
</dbReference>
<keyword evidence="2" id="KW-0547">Nucleotide-binding</keyword>
<dbReference type="SMART" id="SM00220">
    <property type="entry name" value="S_TKc"/>
    <property type="match status" value="1"/>
</dbReference>
<organism evidence="7 8">
    <name type="scientific">Chaetoceros tenuissimus</name>
    <dbReference type="NCBI Taxonomy" id="426638"/>
    <lineage>
        <taxon>Eukaryota</taxon>
        <taxon>Sar</taxon>
        <taxon>Stramenopiles</taxon>
        <taxon>Ochrophyta</taxon>
        <taxon>Bacillariophyta</taxon>
        <taxon>Coscinodiscophyceae</taxon>
        <taxon>Chaetocerotophycidae</taxon>
        <taxon>Chaetocerotales</taxon>
        <taxon>Chaetocerotaceae</taxon>
        <taxon>Chaetoceros</taxon>
    </lineage>
</organism>
<dbReference type="InterPro" id="IPR000719">
    <property type="entry name" value="Prot_kinase_dom"/>
</dbReference>
<feature type="compositionally biased region" description="Basic and acidic residues" evidence="5">
    <location>
        <begin position="99"/>
        <end position="115"/>
    </location>
</feature>
<keyword evidence="8" id="KW-1185">Reference proteome</keyword>
<proteinExistence type="predicted"/>
<feature type="domain" description="Protein kinase" evidence="6">
    <location>
        <begin position="43"/>
        <end position="388"/>
    </location>
</feature>
<name>A0AAD3H7P4_9STRA</name>
<gene>
    <name evidence="7" type="ORF">CTEN210_09534</name>
</gene>
<evidence type="ECO:0000259" key="6">
    <source>
        <dbReference type="PROSITE" id="PS50011"/>
    </source>
</evidence>
<feature type="compositionally biased region" description="Acidic residues" evidence="5">
    <location>
        <begin position="84"/>
        <end position="94"/>
    </location>
</feature>
<sequence>MDNVQAECRFRLRSLSVGSEVFSESESILDSSNHALSLSQHDVDVGIQVGKGGFSEIIEVKKFKGRSNSLSTEMTLTSLQESTKDEEDEDEDESSLTFERQDSDKDVVRGSRSDSLDSNPEKTFVIKTVRKDLPLKDEACGRVDLAIEAQFLKTLEHPNIVSLHGVGENPGDRSFFIVLERIDRTLEVELDTWLICQQRMKSSMMNDLMPKKMYKENVQDFLNHRIAVALQLASATAYLHKKNIIFRDLKPGNIGLDFNNTVKLFDFGLAKELKSVDKVDDDKYHASIRTGTRRYMAPEVFLSSTYGLSADVYSFSLILWEIMSLEIPYAKLNAEEHALQTFKLKRRPKVRQYKWPNEIKGLIKQGWRHNAAARPKICDIYEDLAEFLELQKWTIDESKVPMPPPELPTSC</sequence>
<evidence type="ECO:0000313" key="7">
    <source>
        <dbReference type="EMBL" id="GFH53058.1"/>
    </source>
</evidence>
<dbReference type="Pfam" id="PF07714">
    <property type="entry name" value="PK_Tyr_Ser-Thr"/>
    <property type="match status" value="1"/>
</dbReference>
<dbReference type="GO" id="GO:0005524">
    <property type="term" value="F:ATP binding"/>
    <property type="evidence" value="ECO:0007669"/>
    <property type="project" value="UniProtKB-KW"/>
</dbReference>
<feature type="region of interest" description="Disordered" evidence="5">
    <location>
        <begin position="72"/>
        <end position="118"/>
    </location>
</feature>
<keyword evidence="4" id="KW-0067">ATP-binding</keyword>
<dbReference type="EMBL" id="BLLK01000046">
    <property type="protein sequence ID" value="GFH53058.1"/>
    <property type="molecule type" value="Genomic_DNA"/>
</dbReference>
<evidence type="ECO:0000256" key="2">
    <source>
        <dbReference type="ARBA" id="ARBA00022741"/>
    </source>
</evidence>
<comment type="caution">
    <text evidence="7">The sequence shown here is derived from an EMBL/GenBank/DDBJ whole genome shotgun (WGS) entry which is preliminary data.</text>
</comment>
<protein>
    <recommendedName>
        <fullName evidence="6">Protein kinase domain-containing protein</fullName>
    </recommendedName>
</protein>